<reference evidence="4 5" key="1">
    <citation type="submission" date="2018-12" db="EMBL/GenBank/DDBJ databases">
        <title>Draft genome sequence of Embleya hyalina NBRC 13850T.</title>
        <authorList>
            <person name="Komaki H."/>
            <person name="Hosoyama A."/>
            <person name="Kimura A."/>
            <person name="Ichikawa N."/>
            <person name="Tamura T."/>
        </authorList>
    </citation>
    <scope>NUCLEOTIDE SEQUENCE [LARGE SCALE GENOMIC DNA]</scope>
    <source>
        <strain evidence="4 5">NBRC 13850</strain>
    </source>
</reference>
<evidence type="ECO:0000256" key="3">
    <source>
        <dbReference type="ARBA" id="ARBA00022691"/>
    </source>
</evidence>
<dbReference type="GO" id="GO:0032259">
    <property type="term" value="P:methylation"/>
    <property type="evidence" value="ECO:0007669"/>
    <property type="project" value="UniProtKB-KW"/>
</dbReference>
<dbReference type="CDD" id="cd02440">
    <property type="entry name" value="AdoMet_MTases"/>
    <property type="match status" value="1"/>
</dbReference>
<dbReference type="RefSeq" id="WP_126640446.1">
    <property type="nucleotide sequence ID" value="NZ_BIFH01000028.1"/>
</dbReference>
<dbReference type="GO" id="GO:0008757">
    <property type="term" value="F:S-adenosylmethionine-dependent methyltransferase activity"/>
    <property type="evidence" value="ECO:0007669"/>
    <property type="project" value="TreeGrafter"/>
</dbReference>
<dbReference type="InterPro" id="IPR050362">
    <property type="entry name" value="Cation-dep_OMT"/>
</dbReference>
<evidence type="ECO:0000256" key="1">
    <source>
        <dbReference type="ARBA" id="ARBA00022603"/>
    </source>
</evidence>
<dbReference type="PANTHER" id="PTHR10509:SF14">
    <property type="entry name" value="CAFFEOYL-COA O-METHYLTRANSFERASE 3-RELATED"/>
    <property type="match status" value="1"/>
</dbReference>
<accession>A0A401YVE4</accession>
<dbReference type="PANTHER" id="PTHR10509">
    <property type="entry name" value="O-METHYLTRANSFERASE-RELATED"/>
    <property type="match status" value="1"/>
</dbReference>
<evidence type="ECO:0000313" key="4">
    <source>
        <dbReference type="EMBL" id="GCD98549.1"/>
    </source>
</evidence>
<comment type="caution">
    <text evidence="4">The sequence shown here is derived from an EMBL/GenBank/DDBJ whole genome shotgun (WGS) entry which is preliminary data.</text>
</comment>
<dbReference type="InterPro" id="IPR002935">
    <property type="entry name" value="SAM_O-MeTrfase"/>
</dbReference>
<dbReference type="Gene3D" id="3.40.50.150">
    <property type="entry name" value="Vaccinia Virus protein VP39"/>
    <property type="match status" value="1"/>
</dbReference>
<name>A0A401YVE4_9ACTN</name>
<keyword evidence="1 4" id="KW-0489">Methyltransferase</keyword>
<evidence type="ECO:0000256" key="2">
    <source>
        <dbReference type="ARBA" id="ARBA00022679"/>
    </source>
</evidence>
<dbReference type="Pfam" id="PF01596">
    <property type="entry name" value="Methyltransf_3"/>
    <property type="match status" value="1"/>
</dbReference>
<dbReference type="OrthoDB" id="9799672at2"/>
<dbReference type="SUPFAM" id="SSF53335">
    <property type="entry name" value="S-adenosyl-L-methionine-dependent methyltransferases"/>
    <property type="match status" value="1"/>
</dbReference>
<gene>
    <name evidence="4" type="ORF">EHYA_06256</name>
</gene>
<dbReference type="Proteomes" id="UP000286931">
    <property type="component" value="Unassembled WGS sequence"/>
</dbReference>
<keyword evidence="5" id="KW-1185">Reference proteome</keyword>
<dbReference type="InterPro" id="IPR029063">
    <property type="entry name" value="SAM-dependent_MTases_sf"/>
</dbReference>
<dbReference type="GO" id="GO:0008171">
    <property type="term" value="F:O-methyltransferase activity"/>
    <property type="evidence" value="ECO:0007669"/>
    <property type="project" value="InterPro"/>
</dbReference>
<proteinExistence type="predicted"/>
<dbReference type="AlphaFoldDB" id="A0A401YVE4"/>
<organism evidence="4 5">
    <name type="scientific">Embleya hyalina</name>
    <dbReference type="NCBI Taxonomy" id="516124"/>
    <lineage>
        <taxon>Bacteria</taxon>
        <taxon>Bacillati</taxon>
        <taxon>Actinomycetota</taxon>
        <taxon>Actinomycetes</taxon>
        <taxon>Kitasatosporales</taxon>
        <taxon>Streptomycetaceae</taxon>
        <taxon>Embleya</taxon>
    </lineage>
</organism>
<evidence type="ECO:0000313" key="5">
    <source>
        <dbReference type="Proteomes" id="UP000286931"/>
    </source>
</evidence>
<sequence length="223" mass="24759">MAGQVELDERLLAYVRSVSLRDDDILRDLVAETASMPMLDAMVTMPEEGQLLALLVGLTGAHRVLEIGTFTGYGTLCMARALPPDGRIVTCDINERWTRIARRYWDRAGVSDRIELRLGDGTRTMAALLAEHGPETYDLVFVDADKTGYARYYEDALTHLRPGGLIVLDNTLYFGRVADPEADDPDTRAIRELNAALFADARVELSMLVMADGITLARKNKVR</sequence>
<keyword evidence="3" id="KW-0949">S-adenosyl-L-methionine</keyword>
<dbReference type="PROSITE" id="PS51682">
    <property type="entry name" value="SAM_OMT_I"/>
    <property type="match status" value="1"/>
</dbReference>
<dbReference type="EMBL" id="BIFH01000028">
    <property type="protein sequence ID" value="GCD98549.1"/>
    <property type="molecule type" value="Genomic_DNA"/>
</dbReference>
<protein>
    <submittedName>
        <fullName evidence="4">O-methyltransferase</fullName>
    </submittedName>
</protein>
<keyword evidence="2 4" id="KW-0808">Transferase</keyword>